<keyword evidence="3" id="KW-1185">Reference proteome</keyword>
<accession>A0A840MTA1</accession>
<dbReference type="EMBL" id="JACHHY010000009">
    <property type="protein sequence ID" value="MBB5018441.1"/>
    <property type="molecule type" value="Genomic_DNA"/>
</dbReference>
<dbReference type="PROSITE" id="PS51257">
    <property type="entry name" value="PROKAR_LIPOPROTEIN"/>
    <property type="match status" value="1"/>
</dbReference>
<feature type="chain" id="PRO_5032892256" description="DUF333 domain-containing protein" evidence="1">
    <location>
        <begin position="22"/>
        <end position="109"/>
    </location>
</feature>
<gene>
    <name evidence="2" type="ORF">HNQ59_001730</name>
</gene>
<protein>
    <recommendedName>
        <fullName evidence="4">DUF333 domain-containing protein</fullName>
    </recommendedName>
</protein>
<dbReference type="Proteomes" id="UP000575898">
    <property type="component" value="Unassembled WGS sequence"/>
</dbReference>
<proteinExistence type="predicted"/>
<comment type="caution">
    <text evidence="2">The sequence shown here is derived from an EMBL/GenBank/DDBJ whole genome shotgun (WGS) entry which is preliminary data.</text>
</comment>
<reference evidence="2 3" key="1">
    <citation type="submission" date="2020-08" db="EMBL/GenBank/DDBJ databases">
        <title>Genomic Encyclopedia of Type Strains, Phase IV (KMG-IV): sequencing the most valuable type-strain genomes for metagenomic binning, comparative biology and taxonomic classification.</title>
        <authorList>
            <person name="Goeker M."/>
        </authorList>
    </citation>
    <scope>NUCLEOTIDE SEQUENCE [LARGE SCALE GENOMIC DNA]</scope>
    <source>
        <strain evidence="2 3">DSM 27165</strain>
    </source>
</reference>
<feature type="signal peptide" evidence="1">
    <location>
        <begin position="1"/>
        <end position="21"/>
    </location>
</feature>
<evidence type="ECO:0000313" key="2">
    <source>
        <dbReference type="EMBL" id="MBB5018441.1"/>
    </source>
</evidence>
<dbReference type="RefSeq" id="WP_246490917.1">
    <property type="nucleotide sequence ID" value="NZ_JACHHY010000009.1"/>
</dbReference>
<evidence type="ECO:0000256" key="1">
    <source>
        <dbReference type="SAM" id="SignalP"/>
    </source>
</evidence>
<keyword evidence="1" id="KW-0732">Signal</keyword>
<evidence type="ECO:0000313" key="3">
    <source>
        <dbReference type="Proteomes" id="UP000575898"/>
    </source>
</evidence>
<organism evidence="2 3">
    <name type="scientific">Chitinivorax tropicus</name>
    <dbReference type="NCBI Taxonomy" id="714531"/>
    <lineage>
        <taxon>Bacteria</taxon>
        <taxon>Pseudomonadati</taxon>
        <taxon>Pseudomonadota</taxon>
        <taxon>Betaproteobacteria</taxon>
        <taxon>Chitinivorax</taxon>
    </lineage>
</organism>
<name>A0A840MTA1_9PROT</name>
<dbReference type="AlphaFoldDB" id="A0A840MTA1"/>
<sequence length="109" mass="11689">MYTFSVRLGVMVMAAALAGCAAVAGKTNMLSDDDIKSKSAGVLGYQPNELTLLNKRVDGTDTYVNLKTKDGKEFTCLINGGNLLTLGMTNPPMCNRKGEPVKAEPFKKK</sequence>
<evidence type="ECO:0008006" key="4">
    <source>
        <dbReference type="Google" id="ProtNLM"/>
    </source>
</evidence>